<reference evidence="1 2" key="1">
    <citation type="journal article" date="2020" name="Phytopathology">
        <title>Genome Sequence Resources of Colletotrichum truncatum, C. plurivorum, C. musicola, and C. sojae: Four Species Pathogenic to Soybean (Glycine max).</title>
        <authorList>
            <person name="Rogerio F."/>
            <person name="Boufleur T.R."/>
            <person name="Ciampi-Guillardi M."/>
            <person name="Sukno S.A."/>
            <person name="Thon M.R."/>
            <person name="Massola Junior N.S."/>
            <person name="Baroncelli R."/>
        </authorList>
    </citation>
    <scope>NUCLEOTIDE SEQUENCE [LARGE SCALE GENOMIC DNA]</scope>
    <source>
        <strain evidence="1 2">CMES1059</strain>
    </source>
</reference>
<sequence length="339" mass="38484">MAEVNNDVVLVADENTDDSASELGSIASSSTSVTSSILDYRLENGRTYHRYKDGKYSYPNDERENDRLDLQHNLFLITYDNKLGTAPPNEKDSSKGFRANRVLDVGTGTGLWAIEYGEEHPEAEVIGIDLSAIQPDFTPPNVKFEIDDIEEPWTHTQPFDYIHSRMMTSALSNWRSYLQKCYDGLAPGGYLELNEMDPLTSDDGTLTEDHALLKSMNLAVEAVAKMGRSFQSIPELRDMMVEIGFLDVTMNRYKWPTNTWPKDPKHKEIGMWNNENLMSGVEGFLMAPLTRLLGWKKEEVQILLIDVRKELNDRSIHAYYPIYSVWGRKPTQEEAAASA</sequence>
<keyword evidence="2" id="KW-1185">Reference proteome</keyword>
<evidence type="ECO:0000313" key="1">
    <source>
        <dbReference type="EMBL" id="KAL0939224.1"/>
    </source>
</evidence>
<proteinExistence type="predicted"/>
<comment type="caution">
    <text evidence="1">The sequence shown here is derived from an EMBL/GenBank/DDBJ whole genome shotgun (WGS) entry which is preliminary data.</text>
</comment>
<gene>
    <name evidence="1" type="ORF">CTRU02_205834</name>
</gene>
<accession>A0ACC3Z550</accession>
<dbReference type="EMBL" id="VUJX02000003">
    <property type="protein sequence ID" value="KAL0939224.1"/>
    <property type="molecule type" value="Genomic_DNA"/>
</dbReference>
<evidence type="ECO:0000313" key="2">
    <source>
        <dbReference type="Proteomes" id="UP000805649"/>
    </source>
</evidence>
<name>A0ACC3Z550_COLTU</name>
<organism evidence="1 2">
    <name type="scientific">Colletotrichum truncatum</name>
    <name type="common">Anthracnose fungus</name>
    <name type="synonym">Colletotrichum capsici</name>
    <dbReference type="NCBI Taxonomy" id="5467"/>
    <lineage>
        <taxon>Eukaryota</taxon>
        <taxon>Fungi</taxon>
        <taxon>Dikarya</taxon>
        <taxon>Ascomycota</taxon>
        <taxon>Pezizomycotina</taxon>
        <taxon>Sordariomycetes</taxon>
        <taxon>Hypocreomycetidae</taxon>
        <taxon>Glomerellales</taxon>
        <taxon>Glomerellaceae</taxon>
        <taxon>Colletotrichum</taxon>
        <taxon>Colletotrichum truncatum species complex</taxon>
    </lineage>
</organism>
<protein>
    <submittedName>
        <fullName evidence="1">Uncharacterized protein</fullName>
    </submittedName>
</protein>
<dbReference type="Proteomes" id="UP000805649">
    <property type="component" value="Unassembled WGS sequence"/>
</dbReference>